<name>A0ABQ7G2C0_DUNSA</name>
<dbReference type="Proteomes" id="UP000815325">
    <property type="component" value="Unassembled WGS sequence"/>
</dbReference>
<dbReference type="InterPro" id="IPR006594">
    <property type="entry name" value="LisH"/>
</dbReference>
<sequence>MKQAEWEQLILCYLQEKGYKEAEQAFQRSCRLDEEEMALTDRLSAYKGVVEQLVSHFNVESEPSVYAESFDRLSNWVDNALDMYRVSEGWRISSSLLNALH</sequence>
<proteinExistence type="predicted"/>
<accession>A0ABQ7G2C0</accession>
<dbReference type="Pfam" id="PF08513">
    <property type="entry name" value="LisH"/>
    <property type="match status" value="1"/>
</dbReference>
<evidence type="ECO:0000313" key="2">
    <source>
        <dbReference type="Proteomes" id="UP000815325"/>
    </source>
</evidence>
<dbReference type="EMBL" id="MU070251">
    <property type="protein sequence ID" value="KAF5828754.1"/>
    <property type="molecule type" value="Genomic_DNA"/>
</dbReference>
<protein>
    <recommendedName>
        <fullName evidence="3">LisH domain-containing protein</fullName>
    </recommendedName>
</protein>
<reference evidence="1" key="1">
    <citation type="submission" date="2017-08" db="EMBL/GenBank/DDBJ databases">
        <authorList>
            <person name="Polle J.E."/>
            <person name="Barry K."/>
            <person name="Cushman J."/>
            <person name="Schmutz J."/>
            <person name="Tran D."/>
            <person name="Hathwaick L.T."/>
            <person name="Yim W.C."/>
            <person name="Jenkins J."/>
            <person name="Mckie-Krisberg Z.M."/>
            <person name="Prochnik S."/>
            <person name="Lindquist E."/>
            <person name="Dockter R.B."/>
            <person name="Adam C."/>
            <person name="Molina H."/>
            <person name="Bunkerborg J."/>
            <person name="Jin E."/>
            <person name="Buchheim M."/>
            <person name="Magnuson J."/>
        </authorList>
    </citation>
    <scope>NUCLEOTIDE SEQUENCE</scope>
    <source>
        <strain evidence="1">CCAP 19/18</strain>
    </source>
</reference>
<comment type="caution">
    <text evidence="1">The sequence shown here is derived from an EMBL/GenBank/DDBJ whole genome shotgun (WGS) entry which is preliminary data.</text>
</comment>
<keyword evidence="2" id="KW-1185">Reference proteome</keyword>
<organism evidence="1 2">
    <name type="scientific">Dunaliella salina</name>
    <name type="common">Green alga</name>
    <name type="synonym">Protococcus salinus</name>
    <dbReference type="NCBI Taxonomy" id="3046"/>
    <lineage>
        <taxon>Eukaryota</taxon>
        <taxon>Viridiplantae</taxon>
        <taxon>Chlorophyta</taxon>
        <taxon>core chlorophytes</taxon>
        <taxon>Chlorophyceae</taxon>
        <taxon>CS clade</taxon>
        <taxon>Chlamydomonadales</taxon>
        <taxon>Dunaliellaceae</taxon>
        <taxon>Dunaliella</taxon>
    </lineage>
</organism>
<evidence type="ECO:0008006" key="3">
    <source>
        <dbReference type="Google" id="ProtNLM"/>
    </source>
</evidence>
<evidence type="ECO:0000313" key="1">
    <source>
        <dbReference type="EMBL" id="KAF5828754.1"/>
    </source>
</evidence>
<dbReference type="SUPFAM" id="SSF160897">
    <property type="entry name" value="Taf5 N-terminal domain-like"/>
    <property type="match status" value="1"/>
</dbReference>
<gene>
    <name evidence="1" type="ORF">DUNSADRAFT_17116</name>
</gene>
<dbReference type="InterPro" id="IPR037264">
    <property type="entry name" value="TFIID_NTD2_sf"/>
</dbReference>
<dbReference type="PROSITE" id="PS50896">
    <property type="entry name" value="LISH"/>
    <property type="match status" value="1"/>
</dbReference>
<dbReference type="Gene3D" id="1.25.40.500">
    <property type="entry name" value="TFIID subunit TAF5, NTD2 domain"/>
    <property type="match status" value="1"/>
</dbReference>